<proteinExistence type="predicted"/>
<feature type="domain" description="DUF6571" evidence="1">
    <location>
        <begin position="320"/>
        <end position="457"/>
    </location>
</feature>
<dbReference type="Pfam" id="PF20211">
    <property type="entry name" value="DUF6571"/>
    <property type="match status" value="1"/>
</dbReference>
<evidence type="ECO:0000313" key="3">
    <source>
        <dbReference type="Proteomes" id="UP001501094"/>
    </source>
</evidence>
<reference evidence="3" key="1">
    <citation type="journal article" date="2019" name="Int. J. Syst. Evol. Microbiol.">
        <title>The Global Catalogue of Microorganisms (GCM) 10K type strain sequencing project: providing services to taxonomists for standard genome sequencing and annotation.</title>
        <authorList>
            <consortium name="The Broad Institute Genomics Platform"/>
            <consortium name="The Broad Institute Genome Sequencing Center for Infectious Disease"/>
            <person name="Wu L."/>
            <person name="Ma J."/>
        </authorList>
    </citation>
    <scope>NUCLEOTIDE SEQUENCE [LARGE SCALE GENOMIC DNA]</scope>
    <source>
        <strain evidence="3">JCM 14326</strain>
    </source>
</reference>
<keyword evidence="3" id="KW-1185">Reference proteome</keyword>
<sequence>MAGLETVVRRDVVDGVGEHALIAPDRWPYRAGKLGHEEVAEQARLTRFFADQVRSRTALAVTRLGGVTEYYTSQEALAFVNAMESNQAKADEIGDLLDDGARMMERFAETVAGIDPRLGWLERDAEDFLAEVQRGYYVDDAADADRKLVPGWRYIEPGLSAQLPEIDSVTTGGIAQGPVRVPWHVWRTAVETNDDLTDQAVKLINEIRQAEHDLDNQLGALATGLPLKGFRVPRETQQALDLLDDAGVDIKDMDPATIGNAVADRIRGVADGATHGDIEALTDLLDAFGNDIMNAAVLGAGAAVTAKAFQDLGRIASFSGEQSADRARALELAKDLRDAVAGASQTWNAEQARKFAHDLFGQIPDRPSAVAYLFADPDKDPMGEAVAVALADEIDRWERQRDGKTAGKFYHPDDARALDTGGPCLDDPMARVLETLGGYPDAALEWLTTREPDPHGGTDLGQARVDYYYGTRNSADPTPEGTSAWALGAADNATGDGFAGVAALWAGAQRAEGSLLDPGQSDPAVQEQVADLSTRIFEQLAGNDALIAEGINAHGSEELATAVTQQLDQLAVNGIGGTPTGVERADAALFERYGPEHGNYLVHVVNAERDKIAAVIGVALTRPEGLAVAAAASAEYGNRVAQSLIDDADVITTEEANRQADRVLQIDLAFEGSRIGALADAAARDEARVRQIIDYGVGYASGKLDHTFGTTVPITDAAGGITDYATDLFSDHDETIRNAEADRAAHADRQIERKAHDLGALLSRHYDQGSTDSYVEHHRGQAEIFFAGWKEIQQ</sequence>
<dbReference type="Proteomes" id="UP001501094">
    <property type="component" value="Unassembled WGS sequence"/>
</dbReference>
<organism evidence="2 3">
    <name type="scientific">Myceligenerans crystallogenes</name>
    <dbReference type="NCBI Taxonomy" id="316335"/>
    <lineage>
        <taxon>Bacteria</taxon>
        <taxon>Bacillati</taxon>
        <taxon>Actinomycetota</taxon>
        <taxon>Actinomycetes</taxon>
        <taxon>Micrococcales</taxon>
        <taxon>Promicromonosporaceae</taxon>
        <taxon>Myceligenerans</taxon>
    </lineage>
</organism>
<protein>
    <recommendedName>
        <fullName evidence="1">DUF6571 domain-containing protein</fullName>
    </recommendedName>
</protein>
<evidence type="ECO:0000259" key="1">
    <source>
        <dbReference type="Pfam" id="PF20211"/>
    </source>
</evidence>
<accession>A0ABP4ZRH0</accession>
<dbReference type="EMBL" id="BAAANL010000005">
    <property type="protein sequence ID" value="GAA1865865.1"/>
    <property type="molecule type" value="Genomic_DNA"/>
</dbReference>
<evidence type="ECO:0000313" key="2">
    <source>
        <dbReference type="EMBL" id="GAA1865865.1"/>
    </source>
</evidence>
<dbReference type="InterPro" id="IPR046701">
    <property type="entry name" value="DUF6571"/>
</dbReference>
<comment type="caution">
    <text evidence="2">The sequence shown here is derived from an EMBL/GenBank/DDBJ whole genome shotgun (WGS) entry which is preliminary data.</text>
</comment>
<name>A0ABP4ZRH0_9MICO</name>
<gene>
    <name evidence="2" type="ORF">GCM10009751_24950</name>
</gene>